<dbReference type="EMBL" id="LR796146">
    <property type="protein sequence ID" value="CAB4121389.1"/>
    <property type="molecule type" value="Genomic_DNA"/>
</dbReference>
<evidence type="ECO:0000256" key="1">
    <source>
        <dbReference type="SAM" id="MobiDB-lite"/>
    </source>
</evidence>
<organism evidence="2">
    <name type="scientific">uncultured Caudovirales phage</name>
    <dbReference type="NCBI Taxonomy" id="2100421"/>
    <lineage>
        <taxon>Viruses</taxon>
        <taxon>Duplodnaviria</taxon>
        <taxon>Heunggongvirae</taxon>
        <taxon>Uroviricota</taxon>
        <taxon>Caudoviricetes</taxon>
        <taxon>Peduoviridae</taxon>
        <taxon>Maltschvirus</taxon>
        <taxon>Maltschvirus maltsch</taxon>
    </lineage>
</organism>
<evidence type="ECO:0000313" key="2">
    <source>
        <dbReference type="EMBL" id="CAB4121389.1"/>
    </source>
</evidence>
<sequence length="47" mass="5206">MISPKDLKAMEQYTAKIKPGPNPLKEKKPAPSVSRGNKNQQVPKGFK</sequence>
<gene>
    <name evidence="2" type="ORF">UFOVP12_34</name>
</gene>
<protein>
    <submittedName>
        <fullName evidence="2">Uncharacterized protein</fullName>
    </submittedName>
</protein>
<accession>A0A6J5KME2</accession>
<feature type="compositionally biased region" description="Polar residues" evidence="1">
    <location>
        <begin position="34"/>
        <end position="47"/>
    </location>
</feature>
<name>A0A6J5KME2_9CAUD</name>
<feature type="region of interest" description="Disordered" evidence="1">
    <location>
        <begin position="14"/>
        <end position="47"/>
    </location>
</feature>
<proteinExistence type="predicted"/>
<reference evidence="2" key="1">
    <citation type="submission" date="2020-04" db="EMBL/GenBank/DDBJ databases">
        <authorList>
            <person name="Chiriac C."/>
            <person name="Salcher M."/>
            <person name="Ghai R."/>
            <person name="Kavagutti S V."/>
        </authorList>
    </citation>
    <scope>NUCLEOTIDE SEQUENCE</scope>
</reference>